<sequence>MAKYNLDTPVKDLIATPETNEVLKEVLPDLMNGPMVGMVKDLPMSFKQILKFANGQIPDEKVQELEQKLAELG</sequence>
<reference evidence="1" key="1">
    <citation type="submission" date="2020-10" db="EMBL/GenBank/DDBJ databases">
        <authorList>
            <person name="Gilroy R."/>
        </authorList>
    </citation>
    <scope>NUCLEOTIDE SEQUENCE</scope>
    <source>
        <strain evidence="1">ChiSjej5B23-6657</strain>
    </source>
</reference>
<proteinExistence type="predicted"/>
<protein>
    <submittedName>
        <fullName evidence="1">Uncharacterized protein</fullName>
    </submittedName>
</protein>
<name>A0A9D1EAJ3_9FIRM</name>
<evidence type="ECO:0000313" key="1">
    <source>
        <dbReference type="EMBL" id="HIR70986.1"/>
    </source>
</evidence>
<evidence type="ECO:0000313" key="2">
    <source>
        <dbReference type="Proteomes" id="UP000823912"/>
    </source>
</evidence>
<dbReference type="EMBL" id="DVHM01000109">
    <property type="protein sequence ID" value="HIR70986.1"/>
    <property type="molecule type" value="Genomic_DNA"/>
</dbReference>
<reference evidence="1" key="2">
    <citation type="journal article" date="2021" name="PeerJ">
        <title>Extensive microbial diversity within the chicken gut microbiome revealed by metagenomics and culture.</title>
        <authorList>
            <person name="Gilroy R."/>
            <person name="Ravi A."/>
            <person name="Getino M."/>
            <person name="Pursley I."/>
            <person name="Horton D.L."/>
            <person name="Alikhan N.F."/>
            <person name="Baker D."/>
            <person name="Gharbi K."/>
            <person name="Hall N."/>
            <person name="Watson M."/>
            <person name="Adriaenssens E.M."/>
            <person name="Foster-Nyarko E."/>
            <person name="Jarju S."/>
            <person name="Secka A."/>
            <person name="Antonio M."/>
            <person name="Oren A."/>
            <person name="Chaudhuri R.R."/>
            <person name="La Ragione R."/>
            <person name="Hildebrand F."/>
            <person name="Pallen M.J."/>
        </authorList>
    </citation>
    <scope>NUCLEOTIDE SEQUENCE</scope>
    <source>
        <strain evidence="1">ChiSjej5B23-6657</strain>
    </source>
</reference>
<dbReference type="AlphaFoldDB" id="A0A9D1EAJ3"/>
<organism evidence="1 2">
    <name type="scientific">Candidatus Pullilachnospira gallistercoris</name>
    <dbReference type="NCBI Taxonomy" id="2840911"/>
    <lineage>
        <taxon>Bacteria</taxon>
        <taxon>Bacillati</taxon>
        <taxon>Bacillota</taxon>
        <taxon>Clostridia</taxon>
        <taxon>Lachnospirales</taxon>
        <taxon>Lachnospiraceae</taxon>
        <taxon>Lachnospiraceae incertae sedis</taxon>
        <taxon>Candidatus Pullilachnospira</taxon>
    </lineage>
</organism>
<gene>
    <name evidence="1" type="ORF">IAA55_06875</name>
</gene>
<accession>A0A9D1EAJ3</accession>
<comment type="caution">
    <text evidence="1">The sequence shown here is derived from an EMBL/GenBank/DDBJ whole genome shotgun (WGS) entry which is preliminary data.</text>
</comment>
<dbReference type="Proteomes" id="UP000823912">
    <property type="component" value="Unassembled WGS sequence"/>
</dbReference>